<dbReference type="AlphaFoldDB" id="A0A9P4IP58"/>
<accession>A0A9P4IP58</accession>
<keyword evidence="1" id="KW-0456">Lyase</keyword>
<protein>
    <submittedName>
        <fullName evidence="1">Methylisocitrate lyase-like protein</fullName>
    </submittedName>
</protein>
<evidence type="ECO:0000313" key="2">
    <source>
        <dbReference type="Proteomes" id="UP000799772"/>
    </source>
</evidence>
<dbReference type="EMBL" id="ML978123">
    <property type="protein sequence ID" value="KAF2101716.1"/>
    <property type="molecule type" value="Genomic_DNA"/>
</dbReference>
<dbReference type="CDD" id="cd00377">
    <property type="entry name" value="ICL_PEPM"/>
    <property type="match status" value="1"/>
</dbReference>
<dbReference type="SUPFAM" id="SSF51621">
    <property type="entry name" value="Phosphoenolpyruvate/pyruvate domain"/>
    <property type="match status" value="1"/>
</dbReference>
<keyword evidence="2" id="KW-1185">Reference proteome</keyword>
<dbReference type="Pfam" id="PF13714">
    <property type="entry name" value="PEP_mutase"/>
    <property type="match status" value="1"/>
</dbReference>
<evidence type="ECO:0000313" key="1">
    <source>
        <dbReference type="EMBL" id="KAF2101716.1"/>
    </source>
</evidence>
<proteinExistence type="predicted"/>
<name>A0A9P4IP58_9PEZI</name>
<dbReference type="InterPro" id="IPR040442">
    <property type="entry name" value="Pyrv_kinase-like_dom_sf"/>
</dbReference>
<comment type="caution">
    <text evidence="1">The sequence shown here is derived from an EMBL/GenBank/DDBJ whole genome shotgun (WGS) entry which is preliminary data.</text>
</comment>
<organism evidence="1 2">
    <name type="scientific">Rhizodiscina lignyota</name>
    <dbReference type="NCBI Taxonomy" id="1504668"/>
    <lineage>
        <taxon>Eukaryota</taxon>
        <taxon>Fungi</taxon>
        <taxon>Dikarya</taxon>
        <taxon>Ascomycota</taxon>
        <taxon>Pezizomycotina</taxon>
        <taxon>Dothideomycetes</taxon>
        <taxon>Pleosporomycetidae</taxon>
        <taxon>Aulographales</taxon>
        <taxon>Rhizodiscinaceae</taxon>
        <taxon>Rhizodiscina</taxon>
    </lineage>
</organism>
<dbReference type="GO" id="GO:0016829">
    <property type="term" value="F:lyase activity"/>
    <property type="evidence" value="ECO:0007669"/>
    <property type="project" value="UniProtKB-KW"/>
</dbReference>
<gene>
    <name evidence="1" type="ORF">NA57DRAFT_33715</name>
</gene>
<dbReference type="InterPro" id="IPR039556">
    <property type="entry name" value="ICL/PEPM"/>
</dbReference>
<dbReference type="Proteomes" id="UP000799772">
    <property type="component" value="Unassembled WGS sequence"/>
</dbReference>
<dbReference type="PANTHER" id="PTHR42905">
    <property type="entry name" value="PHOSPHOENOLPYRUVATE CARBOXYLASE"/>
    <property type="match status" value="1"/>
</dbReference>
<sequence>MSSATRLRNLLAQPGKTTLAAGVYDGITARLALREGFECLYMTGAGTAASCLGMPDLGITNLSDMVQNAGMIASLDRTVPVIADADTGYGESLMVARTVRAYMAAGVAGMHLEDKGQAKNKELVEEDVYLNRIKAAVAARDELRATTGMDIVIIARTDSLESLGYDAAVARLKNAVKAGGEMAFLEGFTSVEQCERLCADLAPIPVLVNNITGGKTPDLSIDEANRMGFKVVIFPSAALSVVYEAATIMYRQLKSTGRQYITEDRKKQGSKAFYEAMGLQECVDFDLKLGGTK</sequence>
<dbReference type="OrthoDB" id="1923844at2759"/>
<dbReference type="InterPro" id="IPR015813">
    <property type="entry name" value="Pyrv/PenolPyrv_kinase-like_dom"/>
</dbReference>
<reference evidence="1" key="1">
    <citation type="journal article" date="2020" name="Stud. Mycol.">
        <title>101 Dothideomycetes genomes: a test case for predicting lifestyles and emergence of pathogens.</title>
        <authorList>
            <person name="Haridas S."/>
            <person name="Albert R."/>
            <person name="Binder M."/>
            <person name="Bloem J."/>
            <person name="Labutti K."/>
            <person name="Salamov A."/>
            <person name="Andreopoulos B."/>
            <person name="Baker S."/>
            <person name="Barry K."/>
            <person name="Bills G."/>
            <person name="Bluhm B."/>
            <person name="Cannon C."/>
            <person name="Castanera R."/>
            <person name="Culley D."/>
            <person name="Daum C."/>
            <person name="Ezra D."/>
            <person name="Gonzalez J."/>
            <person name="Henrissat B."/>
            <person name="Kuo A."/>
            <person name="Liang C."/>
            <person name="Lipzen A."/>
            <person name="Lutzoni F."/>
            <person name="Magnuson J."/>
            <person name="Mondo S."/>
            <person name="Nolan M."/>
            <person name="Ohm R."/>
            <person name="Pangilinan J."/>
            <person name="Park H.-J."/>
            <person name="Ramirez L."/>
            <person name="Alfaro M."/>
            <person name="Sun H."/>
            <person name="Tritt A."/>
            <person name="Yoshinaga Y."/>
            <person name="Zwiers L.-H."/>
            <person name="Turgeon B."/>
            <person name="Goodwin S."/>
            <person name="Spatafora J."/>
            <person name="Crous P."/>
            <person name="Grigoriev I."/>
        </authorList>
    </citation>
    <scope>NUCLEOTIDE SEQUENCE</scope>
    <source>
        <strain evidence="1">CBS 133067</strain>
    </source>
</reference>
<dbReference type="Gene3D" id="3.20.20.60">
    <property type="entry name" value="Phosphoenolpyruvate-binding domains"/>
    <property type="match status" value="1"/>
</dbReference>
<dbReference type="PANTHER" id="PTHR42905:SF2">
    <property type="entry name" value="PHOSPHOENOLPYRUVATE CARBOXYLASE FAMILY PROTEIN"/>
    <property type="match status" value="1"/>
</dbReference>